<dbReference type="PROSITE" id="PS50200">
    <property type="entry name" value="RA"/>
    <property type="match status" value="1"/>
</dbReference>
<dbReference type="PROSITE" id="PS50023">
    <property type="entry name" value="LIM_DOMAIN_2"/>
    <property type="match status" value="1"/>
</dbReference>
<sequence length="505" mass="57513">MSTPNTCSKCGKPVYFAERKSSLGKDWHPSCLRCEDCGKILVPGQHAEHKGIPYCHPCYMAHFGPQMVGYGSNVFSHANYRKSSLPTLESIDEQQPPDGITCIFQTNLNNHGPFEKSEVSVQRRHSAVGSSVHQKSSQINPMEIIDDSRMKMIFESSASRQRAPAINANRHQSPKSSLRHSPGQSDASKTNKNYKSQNKDEREEIIRRVEGYNKYHENKRGQALRLKEEEGSLLVEGPLRIFWGLKNPIMLRQNDDIPVNPSPRKRYSVIADNMDQQPTTNETQKSENSPISRISGFDDSILTSPGSEVVRRNQIRKSNTVAYRGDRPNKWKRASINGHIYNFDTSVFTPVLGSCTSVTVNSKMTVLEVISTLLDKFKVENEPNQYNLYIITEREGERTLNVKDIPLLERLSLGPSDSAKIFIRDRKDAPSIFPPSAIPDHTPHETPLPEEVEQLVLLPEPVLRGLLEKFADDELRDTYKIRKKYERIKNKLKHYMMERKKNQSA</sequence>
<reference evidence="12" key="2">
    <citation type="journal article" date="2021" name="Genome Biol. Evol.">
        <title>Developing a high-quality reference genome for a parasitic bivalve with doubly uniparental inheritance (Bivalvia: Unionida).</title>
        <authorList>
            <person name="Smith C.H."/>
        </authorList>
    </citation>
    <scope>NUCLEOTIDE SEQUENCE</scope>
    <source>
        <strain evidence="12">CHS0354</strain>
        <tissue evidence="12">Mantle</tissue>
    </source>
</reference>
<feature type="region of interest" description="Disordered" evidence="9">
    <location>
        <begin position="157"/>
        <end position="205"/>
    </location>
</feature>
<keyword evidence="4" id="KW-0007">Acetylation</keyword>
<evidence type="ECO:0000259" key="10">
    <source>
        <dbReference type="PROSITE" id="PS50023"/>
    </source>
</evidence>
<dbReference type="GO" id="GO:0046872">
    <property type="term" value="F:metal ion binding"/>
    <property type="evidence" value="ECO:0007669"/>
    <property type="project" value="UniProtKB-KW"/>
</dbReference>
<feature type="region of interest" description="Disordered" evidence="9">
    <location>
        <begin position="116"/>
        <end position="137"/>
    </location>
</feature>
<feature type="region of interest" description="Disordered" evidence="9">
    <location>
        <begin position="274"/>
        <end position="300"/>
    </location>
</feature>
<reference evidence="12" key="3">
    <citation type="submission" date="2023-05" db="EMBL/GenBank/DDBJ databases">
        <authorList>
            <person name="Smith C.H."/>
        </authorList>
    </citation>
    <scope>NUCLEOTIDE SEQUENCE</scope>
    <source>
        <strain evidence="12">CHS0354</strain>
        <tissue evidence="12">Mantle</tissue>
    </source>
</reference>
<dbReference type="CDD" id="cd09401">
    <property type="entry name" value="LIM_TLP_like"/>
    <property type="match status" value="1"/>
</dbReference>
<dbReference type="SMART" id="SM00314">
    <property type="entry name" value="RA"/>
    <property type="match status" value="1"/>
</dbReference>
<protein>
    <recommendedName>
        <fullName evidence="7">Cysteine-rich protein 1</fullName>
    </recommendedName>
</protein>
<dbReference type="PROSITE" id="PS00478">
    <property type="entry name" value="LIM_DOMAIN_1"/>
    <property type="match status" value="1"/>
</dbReference>
<accession>A0AAE0T1X6</accession>
<evidence type="ECO:0000256" key="1">
    <source>
        <dbReference type="ARBA" id="ARBA00022481"/>
    </source>
</evidence>
<evidence type="ECO:0000256" key="4">
    <source>
        <dbReference type="ARBA" id="ARBA00022990"/>
    </source>
</evidence>
<evidence type="ECO:0000256" key="5">
    <source>
        <dbReference type="ARBA" id="ARBA00023038"/>
    </source>
</evidence>
<feature type="domain" description="Ras-associating" evidence="11">
    <location>
        <begin position="341"/>
        <end position="428"/>
    </location>
</feature>
<keyword evidence="1" id="KW-0488">Methylation</keyword>
<dbReference type="SMART" id="SM00132">
    <property type="entry name" value="LIM"/>
    <property type="match status" value="1"/>
</dbReference>
<keyword evidence="5 8" id="KW-0440">LIM domain</keyword>
<evidence type="ECO:0000313" key="12">
    <source>
        <dbReference type="EMBL" id="KAK3601879.1"/>
    </source>
</evidence>
<dbReference type="SUPFAM" id="SSF54236">
    <property type="entry name" value="Ubiquitin-like"/>
    <property type="match status" value="1"/>
</dbReference>
<dbReference type="SUPFAM" id="SSF57716">
    <property type="entry name" value="Glucocorticoid receptor-like (DNA-binding domain)"/>
    <property type="match status" value="2"/>
</dbReference>
<evidence type="ECO:0000313" key="13">
    <source>
        <dbReference type="Proteomes" id="UP001195483"/>
    </source>
</evidence>
<feature type="compositionally biased region" description="Polar residues" evidence="9">
    <location>
        <begin position="182"/>
        <end position="196"/>
    </location>
</feature>
<dbReference type="Pfam" id="PF00412">
    <property type="entry name" value="LIM"/>
    <property type="match status" value="1"/>
</dbReference>
<dbReference type="Gene3D" id="3.10.20.90">
    <property type="entry name" value="Phosphatidylinositol 3-kinase Catalytic Subunit, Chain A, domain 1"/>
    <property type="match status" value="1"/>
</dbReference>
<feature type="domain" description="LIM zinc-binding" evidence="10">
    <location>
        <begin position="5"/>
        <end position="65"/>
    </location>
</feature>
<gene>
    <name evidence="12" type="ORF">CHS0354_041813</name>
</gene>
<keyword evidence="2 8" id="KW-0479">Metal-binding</keyword>
<proteinExistence type="predicted"/>
<name>A0AAE0T1X6_9BIVA</name>
<evidence type="ECO:0000256" key="6">
    <source>
        <dbReference type="ARBA" id="ARBA00055254"/>
    </source>
</evidence>
<dbReference type="InterPro" id="IPR033614">
    <property type="entry name" value="RASSF1-6"/>
</dbReference>
<evidence type="ECO:0000256" key="8">
    <source>
        <dbReference type="PROSITE-ProRule" id="PRU00125"/>
    </source>
</evidence>
<dbReference type="CDD" id="cd21886">
    <property type="entry name" value="SARAH_RASSF2-like"/>
    <property type="match status" value="1"/>
</dbReference>
<evidence type="ECO:0000256" key="2">
    <source>
        <dbReference type="ARBA" id="ARBA00022723"/>
    </source>
</evidence>
<dbReference type="GO" id="GO:0007165">
    <property type="term" value="P:signal transduction"/>
    <property type="evidence" value="ECO:0007669"/>
    <property type="project" value="InterPro"/>
</dbReference>
<dbReference type="AlphaFoldDB" id="A0AAE0T1X6"/>
<evidence type="ECO:0000256" key="9">
    <source>
        <dbReference type="SAM" id="MobiDB-lite"/>
    </source>
</evidence>
<feature type="compositionally biased region" description="Polar residues" evidence="9">
    <location>
        <begin position="274"/>
        <end position="292"/>
    </location>
</feature>
<dbReference type="EMBL" id="JAEAOA010002350">
    <property type="protein sequence ID" value="KAK3601879.1"/>
    <property type="molecule type" value="Genomic_DNA"/>
</dbReference>
<keyword evidence="3 8" id="KW-0862">Zinc</keyword>
<reference evidence="12" key="1">
    <citation type="journal article" date="2021" name="Genome Biol. Evol.">
        <title>A High-Quality Reference Genome for a Parasitic Bivalve with Doubly Uniparental Inheritance (Bivalvia: Unionida).</title>
        <authorList>
            <person name="Smith C.H."/>
        </authorList>
    </citation>
    <scope>NUCLEOTIDE SEQUENCE</scope>
    <source>
        <strain evidence="12">CHS0354</strain>
    </source>
</reference>
<dbReference type="InterPro" id="IPR001781">
    <property type="entry name" value="Znf_LIM"/>
</dbReference>
<dbReference type="PANTHER" id="PTHR22738:SF15">
    <property type="entry name" value="LD40758P"/>
    <property type="match status" value="1"/>
</dbReference>
<comment type="function">
    <text evidence="6">Seems to have a role in zinc absorption and may function as an intracellular zinc transport protein.</text>
</comment>
<dbReference type="PANTHER" id="PTHR22738">
    <property type="entry name" value="RASSF"/>
    <property type="match status" value="1"/>
</dbReference>
<dbReference type="Gene3D" id="2.10.110.10">
    <property type="entry name" value="Cysteine Rich Protein"/>
    <property type="match status" value="1"/>
</dbReference>
<evidence type="ECO:0000256" key="7">
    <source>
        <dbReference type="ARBA" id="ARBA00072537"/>
    </source>
</evidence>
<dbReference type="FunFam" id="2.10.110.10:FF:000054">
    <property type="entry name" value="Cysteine-rich protein 1"/>
    <property type="match status" value="1"/>
</dbReference>
<evidence type="ECO:0000256" key="3">
    <source>
        <dbReference type="ARBA" id="ARBA00022833"/>
    </source>
</evidence>
<dbReference type="Pfam" id="PF00788">
    <property type="entry name" value="RA"/>
    <property type="match status" value="1"/>
</dbReference>
<comment type="caution">
    <text evidence="12">The sequence shown here is derived from an EMBL/GenBank/DDBJ whole genome shotgun (WGS) entry which is preliminary data.</text>
</comment>
<dbReference type="Proteomes" id="UP001195483">
    <property type="component" value="Unassembled WGS sequence"/>
</dbReference>
<keyword evidence="13" id="KW-1185">Reference proteome</keyword>
<evidence type="ECO:0000259" key="11">
    <source>
        <dbReference type="PROSITE" id="PS50200"/>
    </source>
</evidence>
<dbReference type="InterPro" id="IPR000159">
    <property type="entry name" value="RA_dom"/>
</dbReference>
<feature type="compositionally biased region" description="Polar residues" evidence="9">
    <location>
        <begin position="128"/>
        <end position="137"/>
    </location>
</feature>
<dbReference type="InterPro" id="IPR029071">
    <property type="entry name" value="Ubiquitin-like_domsf"/>
</dbReference>
<organism evidence="12 13">
    <name type="scientific">Potamilus streckersoni</name>
    <dbReference type="NCBI Taxonomy" id="2493646"/>
    <lineage>
        <taxon>Eukaryota</taxon>
        <taxon>Metazoa</taxon>
        <taxon>Spiralia</taxon>
        <taxon>Lophotrochozoa</taxon>
        <taxon>Mollusca</taxon>
        <taxon>Bivalvia</taxon>
        <taxon>Autobranchia</taxon>
        <taxon>Heteroconchia</taxon>
        <taxon>Palaeoheterodonta</taxon>
        <taxon>Unionida</taxon>
        <taxon>Unionoidea</taxon>
        <taxon>Unionidae</taxon>
        <taxon>Ambleminae</taxon>
        <taxon>Lampsilini</taxon>
        <taxon>Potamilus</taxon>
    </lineage>
</organism>